<keyword evidence="1" id="KW-0547">Nucleotide-binding</keyword>
<evidence type="ECO:0000313" key="1">
    <source>
        <dbReference type="EMBL" id="EKC47967.1"/>
    </source>
</evidence>
<organism evidence="1">
    <name type="scientific">human gut metagenome</name>
    <dbReference type="NCBI Taxonomy" id="408170"/>
    <lineage>
        <taxon>unclassified sequences</taxon>
        <taxon>metagenomes</taxon>
        <taxon>organismal metagenomes</taxon>
    </lineage>
</organism>
<dbReference type="AlphaFoldDB" id="K1RH82"/>
<name>K1RH82_9ZZZZ</name>
<dbReference type="GO" id="GO:0005524">
    <property type="term" value="F:ATP binding"/>
    <property type="evidence" value="ECO:0007669"/>
    <property type="project" value="UniProtKB-KW"/>
</dbReference>
<accession>K1RH82</accession>
<comment type="caution">
    <text evidence="1">The sequence shown here is derived from an EMBL/GenBank/DDBJ whole genome shotgun (WGS) entry which is preliminary data.</text>
</comment>
<sequence length="72" mass="8036">MAFKNSPSVKTLTEMNVQIISQVGNYFSVMARGDIDEIMEKLNSLNPVFIETMPSTLEEVFINEMEGAGYGK</sequence>
<dbReference type="EMBL" id="AJWY01013132">
    <property type="protein sequence ID" value="EKC47967.1"/>
    <property type="molecule type" value="Genomic_DNA"/>
</dbReference>
<gene>
    <name evidence="1" type="ORF">LEA_19109</name>
</gene>
<proteinExistence type="predicted"/>
<protein>
    <submittedName>
        <fullName evidence="1">ABC transporter (ATP-binding protein)</fullName>
    </submittedName>
</protein>
<reference evidence="1" key="1">
    <citation type="journal article" date="2013" name="Environ. Microbiol.">
        <title>Microbiota from the distal guts of lean and obese adolescents exhibit partial functional redundancy besides clear differences in community structure.</title>
        <authorList>
            <person name="Ferrer M."/>
            <person name="Ruiz A."/>
            <person name="Lanza F."/>
            <person name="Haange S.B."/>
            <person name="Oberbach A."/>
            <person name="Till H."/>
            <person name="Bargiela R."/>
            <person name="Campoy C."/>
            <person name="Segura M.T."/>
            <person name="Richter M."/>
            <person name="von Bergen M."/>
            <person name="Seifert J."/>
            <person name="Suarez A."/>
        </authorList>
    </citation>
    <scope>NUCLEOTIDE SEQUENCE</scope>
</reference>
<keyword evidence="1" id="KW-0067">ATP-binding</keyword>